<keyword evidence="4" id="KW-0411">Iron-sulfur</keyword>
<dbReference type="Pfam" id="PF01077">
    <property type="entry name" value="NIR_SIR"/>
    <property type="match status" value="1"/>
</dbReference>
<dbReference type="GO" id="GO:0000103">
    <property type="term" value="P:sulfate assimilation"/>
    <property type="evidence" value="ECO:0007669"/>
    <property type="project" value="TreeGrafter"/>
</dbReference>
<dbReference type="GO" id="GO:0050311">
    <property type="term" value="F:sulfite reductase (ferredoxin) activity"/>
    <property type="evidence" value="ECO:0007669"/>
    <property type="project" value="TreeGrafter"/>
</dbReference>
<evidence type="ECO:0000259" key="6">
    <source>
        <dbReference type="Pfam" id="PF03460"/>
    </source>
</evidence>
<dbReference type="SUPFAM" id="SSF54862">
    <property type="entry name" value="4Fe-4S ferredoxins"/>
    <property type="match status" value="1"/>
</dbReference>
<keyword evidence="3" id="KW-0408">Iron</keyword>
<feature type="domain" description="Nitrite/sulphite reductase 4Fe-4S" evidence="5">
    <location>
        <begin position="153"/>
        <end position="371"/>
    </location>
</feature>
<dbReference type="GO" id="GO:0020037">
    <property type="term" value="F:heme binding"/>
    <property type="evidence" value="ECO:0007669"/>
    <property type="project" value="InterPro"/>
</dbReference>
<sequence>MAEKRTPQLDELEKGQWPSFVTEIKKAAVKNEASKELLHLLERSYEEKRGHWKHGGIVGVKGYGGGVIGRYTDLPEEYPNLAAFHTVRINSPSGWFYNTKSLRTICDIWEKRGSGLMNFHGATGDAILLGTTTDQLQPIFDDLSEEGFDLGGSGSDLRSPSCCVGPGRCEHACYDTLEACYNITNQYQDELHRPMWPYKFKIKFSGCANDCTASIARSDCAVIGTWRDTLTIDQEAVKAYVAEGLNIQAVVCDRCPTKAMKFNAETQELSVIAEECTRCMHCINRMPKAIAPGKERGATILLGGKSTIVQSAFMGWVIVPFMKMEAESDFQEFKDMIERIWEWWDENGKTRERIGETIYRLGMTNFLTSVGLPAVPQMVYRPRANPYVFWPEDEIKK</sequence>
<gene>
    <name evidence="7" type="ordered locus">Desde_0266</name>
</gene>
<keyword evidence="7" id="KW-0560">Oxidoreductase</keyword>
<evidence type="ECO:0000256" key="1">
    <source>
        <dbReference type="ARBA" id="ARBA00022485"/>
    </source>
</evidence>
<dbReference type="Pfam" id="PF03460">
    <property type="entry name" value="NIR_SIR_ferr"/>
    <property type="match status" value="1"/>
</dbReference>
<dbReference type="Proteomes" id="UP000006053">
    <property type="component" value="Chromosome"/>
</dbReference>
<dbReference type="eggNOG" id="COG2221">
    <property type="taxonomic scope" value="Bacteria"/>
</dbReference>
<dbReference type="GO" id="GO:0009337">
    <property type="term" value="C:sulfite reductase complex (NADPH)"/>
    <property type="evidence" value="ECO:0007669"/>
    <property type="project" value="TreeGrafter"/>
</dbReference>
<evidence type="ECO:0000256" key="3">
    <source>
        <dbReference type="ARBA" id="ARBA00023004"/>
    </source>
</evidence>
<keyword evidence="8" id="KW-1185">Reference proteome</keyword>
<dbReference type="EC" id="1.8.99.1" evidence="7"/>
<dbReference type="InterPro" id="IPR045169">
    <property type="entry name" value="NO2/SO3_Rdtase_4Fe4S_prot"/>
</dbReference>
<evidence type="ECO:0000259" key="5">
    <source>
        <dbReference type="Pfam" id="PF01077"/>
    </source>
</evidence>
<evidence type="ECO:0000313" key="8">
    <source>
        <dbReference type="Proteomes" id="UP000006053"/>
    </source>
</evidence>
<accession>I4A453</accession>
<dbReference type="InterPro" id="IPR006067">
    <property type="entry name" value="NO2/SO3_Rdtase_4Fe4S_dom"/>
</dbReference>
<dbReference type="GO" id="GO:0018551">
    <property type="term" value="F:dissimilatory sulfite reductase (NADH) activity"/>
    <property type="evidence" value="ECO:0007669"/>
    <property type="project" value="InterPro"/>
</dbReference>
<name>I4A453_DESDJ</name>
<dbReference type="GO" id="GO:0051539">
    <property type="term" value="F:4 iron, 4 sulfur cluster binding"/>
    <property type="evidence" value="ECO:0007669"/>
    <property type="project" value="UniProtKB-KW"/>
</dbReference>
<organism evidence="7 8">
    <name type="scientific">Desulfitobacterium dehalogenans (strain ATCC 51507 / DSM 9161 / JW/IU-DC1)</name>
    <dbReference type="NCBI Taxonomy" id="756499"/>
    <lineage>
        <taxon>Bacteria</taxon>
        <taxon>Bacillati</taxon>
        <taxon>Bacillota</taxon>
        <taxon>Clostridia</taxon>
        <taxon>Eubacteriales</taxon>
        <taxon>Desulfitobacteriaceae</taxon>
        <taxon>Desulfitobacterium</taxon>
    </lineage>
</organism>
<dbReference type="InterPro" id="IPR045854">
    <property type="entry name" value="NO2/SO3_Rdtase_4Fe4S_sf"/>
</dbReference>
<keyword evidence="1" id="KW-0004">4Fe-4S</keyword>
<dbReference type="STRING" id="756499.Desde_0266"/>
<dbReference type="NCBIfam" id="TIGR02064">
    <property type="entry name" value="dsrA"/>
    <property type="match status" value="1"/>
</dbReference>
<dbReference type="HOGENOM" id="CLU_660112_0_0_9"/>
<dbReference type="Gene3D" id="3.30.70.2500">
    <property type="match status" value="1"/>
</dbReference>
<keyword evidence="2" id="KW-0479">Metal-binding</keyword>
<reference evidence="7 8" key="2">
    <citation type="journal article" date="2015" name="J. Bacteriol.">
        <title>Genomic, proteomic, and biochemical analysis of the organohalide respiratory pathway in Desulfitobacterium dehalogenans.</title>
        <authorList>
            <person name="Kruse T."/>
            <person name="van de Pas B.A."/>
            <person name="Atteia A."/>
            <person name="Krab K."/>
            <person name="Hagen W.R."/>
            <person name="Goodwin L."/>
            <person name="Chain P."/>
            <person name="Boeren S."/>
            <person name="Maphosa F."/>
            <person name="Schraa G."/>
            <person name="de Vos W.M."/>
            <person name="van der Oost J."/>
            <person name="Smidt H."/>
            <person name="Stams A.J."/>
        </authorList>
    </citation>
    <scope>NUCLEOTIDE SEQUENCE [LARGE SCALE GENOMIC DNA]</scope>
    <source>
        <strain evidence="8">ATCC 51507 / DSM 9161 / JW/IU-DC1</strain>
    </source>
</reference>
<evidence type="ECO:0000313" key="7">
    <source>
        <dbReference type="EMBL" id="AFL98737.1"/>
    </source>
</evidence>
<dbReference type="GO" id="GO:0016002">
    <property type="term" value="F:sulfite reductase activity"/>
    <property type="evidence" value="ECO:0007669"/>
    <property type="project" value="TreeGrafter"/>
</dbReference>
<dbReference type="EMBL" id="CP003348">
    <property type="protein sequence ID" value="AFL98737.1"/>
    <property type="molecule type" value="Genomic_DNA"/>
</dbReference>
<dbReference type="Gene3D" id="3.30.413.10">
    <property type="entry name" value="Sulfite Reductase Hemoprotein, domain 1"/>
    <property type="match status" value="1"/>
</dbReference>
<dbReference type="InterPro" id="IPR011806">
    <property type="entry name" value="DsrA"/>
</dbReference>
<dbReference type="OrthoDB" id="9800558at2"/>
<protein>
    <submittedName>
        <fullName evidence="7">Dissimilatory sulfite reductase alpha subunit</fullName>
        <ecNumber evidence="7">1.8.99.1</ecNumber>
    </submittedName>
</protein>
<reference evidence="8" key="1">
    <citation type="submission" date="2012-06" db="EMBL/GenBank/DDBJ databases">
        <title>Complete sequence of Desulfitobacterium dehalogenans ATCC 51507.</title>
        <authorList>
            <person name="Lucas S."/>
            <person name="Han J."/>
            <person name="Lapidus A."/>
            <person name="Cheng J.-F."/>
            <person name="Goodwin L."/>
            <person name="Pitluck S."/>
            <person name="Peters L."/>
            <person name="Ovchinnikova G."/>
            <person name="Teshima H."/>
            <person name="Detter J.C."/>
            <person name="Han C."/>
            <person name="Tapia R."/>
            <person name="Land M."/>
            <person name="Hauser L."/>
            <person name="Kyrpides N."/>
            <person name="Ivanova N."/>
            <person name="Pagani I."/>
            <person name="Kruse T."/>
            <person name="de Vos W.M."/>
            <person name="Smidt H."/>
            <person name="Woyke T."/>
        </authorList>
    </citation>
    <scope>NUCLEOTIDE SEQUENCE [LARGE SCALE GENOMIC DNA]</scope>
    <source>
        <strain evidence="8">ATCC 51507 / DSM 9161 / JW/IU-DC1</strain>
    </source>
</reference>
<dbReference type="InterPro" id="IPR036136">
    <property type="entry name" value="Nit/Sulf_reduc_fer-like_dom_sf"/>
</dbReference>
<dbReference type="KEGG" id="ddh:Desde_0266"/>
<dbReference type="SUPFAM" id="SSF56014">
    <property type="entry name" value="Nitrite and sulphite reductase 4Fe-4S domain-like"/>
    <property type="match status" value="1"/>
</dbReference>
<dbReference type="GO" id="GO:0046872">
    <property type="term" value="F:metal ion binding"/>
    <property type="evidence" value="ECO:0007669"/>
    <property type="project" value="UniProtKB-KW"/>
</dbReference>
<dbReference type="SUPFAM" id="SSF55124">
    <property type="entry name" value="Nitrite/Sulfite reductase N-terminal domain-like"/>
    <property type="match status" value="1"/>
</dbReference>
<evidence type="ECO:0000256" key="4">
    <source>
        <dbReference type="ARBA" id="ARBA00023014"/>
    </source>
</evidence>
<dbReference type="PANTHER" id="PTHR11493:SF54">
    <property type="entry name" value="ANAEROBIC SULFITE REDUCTASE SUBUNIT C"/>
    <property type="match status" value="1"/>
</dbReference>
<proteinExistence type="predicted"/>
<evidence type="ECO:0000256" key="2">
    <source>
        <dbReference type="ARBA" id="ARBA00022723"/>
    </source>
</evidence>
<dbReference type="AlphaFoldDB" id="I4A453"/>
<dbReference type="InterPro" id="IPR005117">
    <property type="entry name" value="NiRdtase/SiRdtase_haem-b_fer"/>
</dbReference>
<dbReference type="PANTHER" id="PTHR11493">
    <property type="entry name" value="SULFITE REDUCTASE [NADPH] SUBUNIT BETA-RELATED"/>
    <property type="match status" value="1"/>
</dbReference>
<dbReference type="Gene3D" id="3.30.70.20">
    <property type="match status" value="1"/>
</dbReference>
<dbReference type="Gene3D" id="6.10.140.1420">
    <property type="match status" value="1"/>
</dbReference>
<dbReference type="RefSeq" id="WP_014792234.1">
    <property type="nucleotide sequence ID" value="NC_018017.1"/>
</dbReference>
<feature type="domain" description="Nitrite/Sulfite reductase ferredoxin-like" evidence="6">
    <location>
        <begin position="84"/>
        <end position="145"/>
    </location>
</feature>